<accession>A0A6A4VYC3</accession>
<proteinExistence type="predicted"/>
<feature type="compositionally biased region" description="Low complexity" evidence="2">
    <location>
        <begin position="70"/>
        <end position="79"/>
    </location>
</feature>
<dbReference type="PROSITE" id="PS00636">
    <property type="entry name" value="DNAJ_1"/>
    <property type="match status" value="1"/>
</dbReference>
<dbReference type="PANTHER" id="PTHR45168">
    <property type="entry name" value="DNAJ HOMOLOG SUBFAMILY B MEMBER 2"/>
    <property type="match status" value="1"/>
</dbReference>
<feature type="compositionally biased region" description="Basic and acidic residues" evidence="2">
    <location>
        <begin position="60"/>
        <end position="69"/>
    </location>
</feature>
<evidence type="ECO:0000259" key="3">
    <source>
        <dbReference type="PROSITE" id="PS50076"/>
    </source>
</evidence>
<dbReference type="EMBL" id="VIIS01000691">
    <property type="protein sequence ID" value="KAF0306101.1"/>
    <property type="molecule type" value="Genomic_DNA"/>
</dbReference>
<dbReference type="SUPFAM" id="SSF46565">
    <property type="entry name" value="Chaperone J-domain"/>
    <property type="match status" value="1"/>
</dbReference>
<feature type="domain" description="J" evidence="3">
    <location>
        <begin position="3"/>
        <end position="69"/>
    </location>
</feature>
<name>A0A6A4VYC3_AMPAM</name>
<dbReference type="EMBL" id="VIIS01001652">
    <property type="protein sequence ID" value="KAF0294887.1"/>
    <property type="molecule type" value="Genomic_DNA"/>
</dbReference>
<dbReference type="GO" id="GO:0051082">
    <property type="term" value="F:unfolded protein binding"/>
    <property type="evidence" value="ECO:0007669"/>
    <property type="project" value="InterPro"/>
</dbReference>
<evidence type="ECO:0000256" key="1">
    <source>
        <dbReference type="ARBA" id="ARBA00023186"/>
    </source>
</evidence>
<reference evidence="4 6" key="1">
    <citation type="submission" date="2019-07" db="EMBL/GenBank/DDBJ databases">
        <title>Draft genome assembly of a fouling barnacle, Amphibalanus amphitrite (Darwin, 1854): The first reference genome for Thecostraca.</title>
        <authorList>
            <person name="Kim W."/>
        </authorList>
    </citation>
    <scope>NUCLEOTIDE SEQUENCE [LARGE SCALE GENOMIC DNA]</scope>
    <source>
        <strain evidence="4">SNU_AA5</strain>
        <tissue evidence="4">Soma without cirri and trophi</tissue>
    </source>
</reference>
<evidence type="ECO:0000256" key="2">
    <source>
        <dbReference type="SAM" id="MobiDB-lite"/>
    </source>
</evidence>
<dbReference type="Proteomes" id="UP000440578">
    <property type="component" value="Unassembled WGS sequence"/>
</dbReference>
<dbReference type="PANTHER" id="PTHR45168:SF3">
    <property type="entry name" value="DNAJ HEAT SHOCK PROTEIN FAMILY (HSP40) MEMBER B2"/>
    <property type="match status" value="1"/>
</dbReference>
<comment type="caution">
    <text evidence="4">The sequence shown here is derived from an EMBL/GenBank/DDBJ whole genome shotgun (WGS) entry which is preliminary data.</text>
</comment>
<dbReference type="GO" id="GO:0030544">
    <property type="term" value="F:Hsp70 protein binding"/>
    <property type="evidence" value="ECO:0007669"/>
    <property type="project" value="InterPro"/>
</dbReference>
<dbReference type="InterPro" id="IPR001623">
    <property type="entry name" value="DnaJ_domain"/>
</dbReference>
<dbReference type="PRINTS" id="PR00625">
    <property type="entry name" value="JDOMAIN"/>
</dbReference>
<evidence type="ECO:0000313" key="6">
    <source>
        <dbReference type="Proteomes" id="UP000440578"/>
    </source>
</evidence>
<dbReference type="Gene3D" id="1.10.287.110">
    <property type="entry name" value="DnaJ domain"/>
    <property type="match status" value="1"/>
</dbReference>
<dbReference type="InterPro" id="IPR018253">
    <property type="entry name" value="DnaJ_domain_CS"/>
</dbReference>
<dbReference type="PROSITE" id="PS50076">
    <property type="entry name" value="DNAJ_2"/>
    <property type="match status" value="1"/>
</dbReference>
<gene>
    <name evidence="4" type="primary">Dnajb2_1</name>
    <name evidence="5" type="synonym">Dnajb2_2</name>
    <name evidence="4" type="ORF">FJT64_007521</name>
    <name evidence="5" type="ORF">FJT64_022355</name>
</gene>
<dbReference type="CDD" id="cd06257">
    <property type="entry name" value="DnaJ"/>
    <property type="match status" value="1"/>
</dbReference>
<evidence type="ECO:0000313" key="5">
    <source>
        <dbReference type="EMBL" id="KAF0306101.1"/>
    </source>
</evidence>
<keyword evidence="6" id="KW-1185">Reference proteome</keyword>
<dbReference type="AlphaFoldDB" id="A0A6A4VYC3"/>
<protein>
    <submittedName>
        <fullName evidence="4">DnaJ subfamily B member 2</fullName>
    </submittedName>
</protein>
<dbReference type="EMBL" id="VIIS01001652">
    <property type="protein sequence ID" value="KAF0294888.1"/>
    <property type="molecule type" value="Genomic_DNA"/>
</dbReference>
<sequence length="302" mass="33478">MVDYYRTLDVPKSATVEQIKKAYRKLALKWHPDKNPNNKDEATRRFKDISEAYEVLSDESKRRSYDARARSGSAGPGRRASQRPHSAHGFFGSSGFRFSDKKRKTYDRYGKDGVRSGGPSPSAPHHHHFSGQHAGGFDDDFFFSHHAFRDPNDVFREFFGGDPLADLLDDLLTSGLMEPRAGRRAARRQHSAAPDLMSPALFSPFGGLGGSLGMMASMMGMMDDMEPGAGFVGAESFSAHLGPGGHAVKRTSTSTKYVNGKKITTRKVFENGREKQVDTYENDVLKHRVLNGVPQRLSAHAR</sequence>
<dbReference type="OrthoDB" id="10250354at2759"/>
<dbReference type="SMART" id="SM00271">
    <property type="entry name" value="DnaJ"/>
    <property type="match status" value="1"/>
</dbReference>
<keyword evidence="1" id="KW-0143">Chaperone</keyword>
<evidence type="ECO:0000313" key="4">
    <source>
        <dbReference type="EMBL" id="KAF0294888.1"/>
    </source>
</evidence>
<dbReference type="InterPro" id="IPR043183">
    <property type="entry name" value="DNJB2/6-like"/>
</dbReference>
<dbReference type="InterPro" id="IPR036869">
    <property type="entry name" value="J_dom_sf"/>
</dbReference>
<feature type="region of interest" description="Disordered" evidence="2">
    <location>
        <begin position="60"/>
        <end position="131"/>
    </location>
</feature>
<organism evidence="4 6">
    <name type="scientific">Amphibalanus amphitrite</name>
    <name type="common">Striped barnacle</name>
    <name type="synonym">Balanus amphitrite</name>
    <dbReference type="NCBI Taxonomy" id="1232801"/>
    <lineage>
        <taxon>Eukaryota</taxon>
        <taxon>Metazoa</taxon>
        <taxon>Ecdysozoa</taxon>
        <taxon>Arthropoda</taxon>
        <taxon>Crustacea</taxon>
        <taxon>Multicrustacea</taxon>
        <taxon>Cirripedia</taxon>
        <taxon>Thoracica</taxon>
        <taxon>Thoracicalcarea</taxon>
        <taxon>Balanomorpha</taxon>
        <taxon>Balanoidea</taxon>
        <taxon>Balanidae</taxon>
        <taxon>Amphibalaninae</taxon>
        <taxon>Amphibalanus</taxon>
    </lineage>
</organism>
<dbReference type="Pfam" id="PF00226">
    <property type="entry name" value="DnaJ"/>
    <property type="match status" value="1"/>
</dbReference>